<reference evidence="1 2" key="1">
    <citation type="submission" date="2017-12" db="EMBL/GenBank/DDBJ databases">
        <title>Integrating genomic resources of turbot (Scophthalmus maximus) in depth evaluation of genetic and physical mapping variation across individuals.</title>
        <authorList>
            <person name="Martinez P."/>
        </authorList>
    </citation>
    <scope>NUCLEOTIDE SEQUENCE [LARGE SCALE GENOMIC DNA]</scope>
</reference>
<dbReference type="Proteomes" id="UP000246464">
    <property type="component" value="Chromosome 16"/>
</dbReference>
<organism evidence="1 2">
    <name type="scientific">Scophthalmus maximus</name>
    <name type="common">Turbot</name>
    <name type="synonym">Psetta maxima</name>
    <dbReference type="NCBI Taxonomy" id="52904"/>
    <lineage>
        <taxon>Eukaryota</taxon>
        <taxon>Metazoa</taxon>
        <taxon>Chordata</taxon>
        <taxon>Craniata</taxon>
        <taxon>Vertebrata</taxon>
        <taxon>Euteleostomi</taxon>
        <taxon>Actinopterygii</taxon>
        <taxon>Neopterygii</taxon>
        <taxon>Teleostei</taxon>
        <taxon>Neoteleostei</taxon>
        <taxon>Acanthomorphata</taxon>
        <taxon>Carangaria</taxon>
        <taxon>Pleuronectiformes</taxon>
        <taxon>Pleuronectoidei</taxon>
        <taxon>Scophthalmidae</taxon>
        <taxon>Scophthalmus</taxon>
    </lineage>
</organism>
<sequence length="201" mass="22755">MDNSRAGGVVRSMEEEEWRVRVGEEENFEVYAEFDREPVQLLEEKGDVFDGWGSSNDPGSSVLDQLKFMEELEWETGVERIAIIDTGGDQGIDKDSCAVSAEEGSYGAIYLRTIGLENSHQNPQKTLHLCKTSERSITEPDRHRKMSGHSTKTAKETRIGRVAAFIRLGQRRGQVQQTEDERMTLRNDARPEVYVTDQTTV</sequence>
<accession>A0A2U9CIW5</accession>
<name>A0A2U9CIW5_SCOMX</name>
<protein>
    <submittedName>
        <fullName evidence="1">Uncharacterized protein</fullName>
    </submittedName>
</protein>
<dbReference type="EMBL" id="CP026258">
    <property type="protein sequence ID" value="AWP15699.1"/>
    <property type="molecule type" value="Genomic_DNA"/>
</dbReference>
<evidence type="ECO:0000313" key="1">
    <source>
        <dbReference type="EMBL" id="AWP15699.1"/>
    </source>
</evidence>
<proteinExistence type="predicted"/>
<gene>
    <name evidence="1" type="ORF">SMAX5B_018132</name>
</gene>
<dbReference type="AlphaFoldDB" id="A0A2U9CIW5"/>
<keyword evidence="2" id="KW-1185">Reference proteome</keyword>
<evidence type="ECO:0000313" key="2">
    <source>
        <dbReference type="Proteomes" id="UP000246464"/>
    </source>
</evidence>